<dbReference type="GO" id="GO:1990904">
    <property type="term" value="C:ribonucleoprotein complex"/>
    <property type="evidence" value="ECO:0007669"/>
    <property type="project" value="UniProtKB-KW"/>
</dbReference>
<name>A0A1G1VKM0_9BACT</name>
<dbReference type="InterPro" id="IPR008991">
    <property type="entry name" value="Translation_prot_SH3-like_sf"/>
</dbReference>
<dbReference type="GO" id="GO:0005840">
    <property type="term" value="C:ribosome"/>
    <property type="evidence" value="ECO:0007669"/>
    <property type="project" value="UniProtKB-KW"/>
</dbReference>
<dbReference type="EMBL" id="MHCH01000058">
    <property type="protein sequence ID" value="OGY15884.1"/>
    <property type="molecule type" value="Genomic_DNA"/>
</dbReference>
<dbReference type="GO" id="GO:0019843">
    <property type="term" value="F:rRNA binding"/>
    <property type="evidence" value="ECO:0007669"/>
    <property type="project" value="UniProtKB-UniRule"/>
</dbReference>
<comment type="caution">
    <text evidence="7">The sequence shown here is derived from an EMBL/GenBank/DDBJ whole genome shotgun (WGS) entry which is preliminary data.</text>
</comment>
<keyword evidence="3 5" id="KW-0687">Ribonucleoprotein</keyword>
<protein>
    <recommendedName>
        <fullName evidence="4 5">Large ribosomal subunit protein uL24</fullName>
    </recommendedName>
</protein>
<evidence type="ECO:0000256" key="3">
    <source>
        <dbReference type="ARBA" id="ARBA00023274"/>
    </source>
</evidence>
<organism evidence="7 8">
    <name type="scientific">Candidatus Chisholmbacteria bacterium RIFCSPHIGHO2_01_FULL_48_12</name>
    <dbReference type="NCBI Taxonomy" id="1797589"/>
    <lineage>
        <taxon>Bacteria</taxon>
        <taxon>Candidatus Chisholmiibacteriota</taxon>
    </lineage>
</organism>
<dbReference type="HAMAP" id="MF_01326_B">
    <property type="entry name" value="Ribosomal_uL24_B"/>
    <property type="match status" value="1"/>
</dbReference>
<sequence>MKLKVGDSVLVTAGKDKGRRGKIDRVVAKTGKVVVKGVNLYKRHVKPKGEEQRGGIVSLERPLPTAAVAVICAKCNKPTRVGFEVSATGVKQRICRKCGGII</sequence>
<keyword evidence="5" id="KW-0699">rRNA-binding</keyword>
<comment type="function">
    <text evidence="5">One of the proteins that surrounds the polypeptide exit tunnel on the outside of the subunit.</text>
</comment>
<dbReference type="CDD" id="cd06089">
    <property type="entry name" value="KOW_RPL26"/>
    <property type="match status" value="1"/>
</dbReference>
<accession>A0A1G1VKM0</accession>
<dbReference type="Proteomes" id="UP000177324">
    <property type="component" value="Unassembled WGS sequence"/>
</dbReference>
<evidence type="ECO:0000256" key="1">
    <source>
        <dbReference type="ARBA" id="ARBA00010618"/>
    </source>
</evidence>
<dbReference type="STRING" id="1797589.A2784_03495"/>
<reference evidence="7 8" key="1">
    <citation type="journal article" date="2016" name="Nat. Commun.">
        <title>Thousands of microbial genomes shed light on interconnected biogeochemical processes in an aquifer system.</title>
        <authorList>
            <person name="Anantharaman K."/>
            <person name="Brown C.T."/>
            <person name="Hug L.A."/>
            <person name="Sharon I."/>
            <person name="Castelle C.J."/>
            <person name="Probst A.J."/>
            <person name="Thomas B.C."/>
            <person name="Singh A."/>
            <person name="Wilkins M.J."/>
            <person name="Karaoz U."/>
            <person name="Brodie E.L."/>
            <person name="Williams K.H."/>
            <person name="Hubbard S.S."/>
            <person name="Banfield J.F."/>
        </authorList>
    </citation>
    <scope>NUCLEOTIDE SEQUENCE [LARGE SCALE GENOMIC DNA]</scope>
</reference>
<dbReference type="GO" id="GO:0003735">
    <property type="term" value="F:structural constituent of ribosome"/>
    <property type="evidence" value="ECO:0007669"/>
    <property type="project" value="InterPro"/>
</dbReference>
<feature type="domain" description="KOW" evidence="6">
    <location>
        <begin position="2"/>
        <end position="29"/>
    </location>
</feature>
<dbReference type="InterPro" id="IPR041988">
    <property type="entry name" value="Ribosomal_uL24_KOW"/>
</dbReference>
<dbReference type="InterPro" id="IPR005824">
    <property type="entry name" value="KOW"/>
</dbReference>
<dbReference type="GO" id="GO:0006412">
    <property type="term" value="P:translation"/>
    <property type="evidence" value="ECO:0007669"/>
    <property type="project" value="UniProtKB-UniRule"/>
</dbReference>
<evidence type="ECO:0000259" key="6">
    <source>
        <dbReference type="SMART" id="SM00739"/>
    </source>
</evidence>
<dbReference type="SUPFAM" id="SSF50104">
    <property type="entry name" value="Translation proteins SH3-like domain"/>
    <property type="match status" value="1"/>
</dbReference>
<dbReference type="NCBIfam" id="TIGR01079">
    <property type="entry name" value="rplX_bact"/>
    <property type="match status" value="1"/>
</dbReference>
<dbReference type="SMART" id="SM00739">
    <property type="entry name" value="KOW"/>
    <property type="match status" value="1"/>
</dbReference>
<dbReference type="InterPro" id="IPR003256">
    <property type="entry name" value="Ribosomal_uL24"/>
</dbReference>
<comment type="subunit">
    <text evidence="5">Part of the 50S ribosomal subunit.</text>
</comment>
<proteinExistence type="inferred from homology"/>
<dbReference type="InterPro" id="IPR014722">
    <property type="entry name" value="Rib_uL2_dom2"/>
</dbReference>
<evidence type="ECO:0000313" key="8">
    <source>
        <dbReference type="Proteomes" id="UP000177324"/>
    </source>
</evidence>
<keyword evidence="5" id="KW-0694">RNA-binding</keyword>
<comment type="similarity">
    <text evidence="1 5">Belongs to the universal ribosomal protein uL24 family.</text>
</comment>
<evidence type="ECO:0000313" key="7">
    <source>
        <dbReference type="EMBL" id="OGY15884.1"/>
    </source>
</evidence>
<evidence type="ECO:0000256" key="2">
    <source>
        <dbReference type="ARBA" id="ARBA00022980"/>
    </source>
</evidence>
<dbReference type="PANTHER" id="PTHR12903">
    <property type="entry name" value="MITOCHONDRIAL RIBOSOMAL PROTEIN L24"/>
    <property type="match status" value="1"/>
</dbReference>
<dbReference type="Pfam" id="PF00467">
    <property type="entry name" value="KOW"/>
    <property type="match status" value="1"/>
</dbReference>
<evidence type="ECO:0000256" key="5">
    <source>
        <dbReference type="HAMAP-Rule" id="MF_01326"/>
    </source>
</evidence>
<evidence type="ECO:0000256" key="4">
    <source>
        <dbReference type="ARBA" id="ARBA00035206"/>
    </source>
</evidence>
<comment type="function">
    <text evidence="5">One of two assembly initiator proteins, it binds directly to the 5'-end of the 23S rRNA, where it nucleates assembly of the 50S subunit.</text>
</comment>
<dbReference type="AlphaFoldDB" id="A0A1G1VKM0"/>
<dbReference type="Gene3D" id="2.30.30.30">
    <property type="match status" value="1"/>
</dbReference>
<dbReference type="InterPro" id="IPR057264">
    <property type="entry name" value="Ribosomal_uL24_C"/>
</dbReference>
<gene>
    <name evidence="5" type="primary">rplX</name>
    <name evidence="7" type="ORF">A2784_03495</name>
</gene>
<keyword evidence="2 5" id="KW-0689">Ribosomal protein</keyword>
<dbReference type="Pfam" id="PF17136">
    <property type="entry name" value="ribosomal_L24"/>
    <property type="match status" value="1"/>
</dbReference>